<proteinExistence type="predicted"/>
<dbReference type="GO" id="GO:0004519">
    <property type="term" value="F:endonuclease activity"/>
    <property type="evidence" value="ECO:0007669"/>
    <property type="project" value="UniProtKB-KW"/>
</dbReference>
<dbReference type="RefSeq" id="YP_010800648.1">
    <property type="nucleotide sequence ID" value="NC_076895.1"/>
</dbReference>
<evidence type="ECO:0000313" key="2">
    <source>
        <dbReference type="Proteomes" id="UP000830293"/>
    </source>
</evidence>
<accession>A0AAE7B7Q5</accession>
<name>A0AAE7B7Q5_9VIRU</name>
<dbReference type="Proteomes" id="UP000830293">
    <property type="component" value="Segment"/>
</dbReference>
<dbReference type="GeneID" id="80539284"/>
<keyword evidence="1" id="KW-0378">Hydrolase</keyword>
<keyword evidence="2" id="KW-1185">Reference proteome</keyword>
<dbReference type="KEGG" id="vg:80539284"/>
<organism evidence="1 2">
    <name type="scientific">Yaravirus sp. 'brasiliensis'</name>
    <dbReference type="NCBI Taxonomy" id="2739681"/>
    <lineage>
        <taxon>Viruses</taxon>
        <taxon>Varidnaviria</taxon>
        <taxon>Bamfordvirae</taxon>
        <taxon>Nucleocytoviricota</taxon>
        <taxon>Mriyaviricetes</taxon>
        <taxon>Yaraviridae</taxon>
        <taxon>Yaravirus</taxon>
        <taxon>Yaravirus brasiliense</taxon>
    </lineage>
</organism>
<keyword evidence="1" id="KW-0255">Endonuclease</keyword>
<reference evidence="1" key="1">
    <citation type="submission" date="2020-04" db="EMBL/GenBank/DDBJ databases">
        <title>A mysterious 80 nm amoeba virus with a near complete 'ORFan genome' challenges the classification of DNA viruses.</title>
        <authorList>
            <person name="Boratto P.V.M."/>
            <person name="Oliveira G.P."/>
            <person name="Machado T.B."/>
            <person name="Andrade A.C.S.P."/>
            <person name="Baudoin J.P."/>
            <person name="Klose T."/>
            <person name="Azza S."/>
            <person name="Decloquement P."/>
            <person name="Chabriere E."/>
            <person name="Colson P."/>
            <person name="Levasseur A."/>
            <person name="La Scola B."/>
            <person name="Abrahao J.S."/>
        </authorList>
    </citation>
    <scope>NUCLEOTIDE SEQUENCE</scope>
    <source>
        <strain evidence="1">BHMG</strain>
    </source>
</reference>
<protein>
    <submittedName>
        <fullName evidence="1">Endonuclease replication-associated protein</fullName>
    </submittedName>
</protein>
<evidence type="ECO:0000313" key="1">
    <source>
        <dbReference type="EMBL" id="QKE44401.1"/>
    </source>
</evidence>
<sequence>MPLREITTRAMPHGARNHSGFLVTINTNRKAQTAAERDVIADIMRSIIHEMWRDQNVPRMVKFLTGPRDPRLIKAVDSEFAIEVGGHQGRVHAHVLTNIYHNSRIHLDATYIRDEVTDQLNEGLIGAGMAPLRGKVYVNIKSIKGDWSVLRYVRKTGTRVI</sequence>
<dbReference type="EMBL" id="MT293574">
    <property type="protein sequence ID" value="QKE44401.1"/>
    <property type="molecule type" value="Genomic_DNA"/>
</dbReference>
<keyword evidence="1" id="KW-0540">Nuclease</keyword>